<accession>G0HZB6</accession>
<protein>
    <submittedName>
        <fullName evidence="2">Uncharacterized protein</fullName>
    </submittedName>
</protein>
<feature type="compositionally biased region" description="Polar residues" evidence="1">
    <location>
        <begin position="110"/>
        <end position="125"/>
    </location>
</feature>
<reference evidence="2 3" key="1">
    <citation type="journal article" date="2011" name="J. Bacteriol.">
        <title>Complete genome sequence of Haloarcula hispanica, a model haloarchaeon for studying genetics, metabolism, and virus-host interaction.</title>
        <authorList>
            <person name="Liu H."/>
            <person name="Wu Z."/>
            <person name="Li M."/>
            <person name="Zhang F."/>
            <person name="Zheng H."/>
            <person name="Han J."/>
            <person name="Liu J."/>
            <person name="Zhou J."/>
            <person name="Wang S."/>
            <person name="Xiang H."/>
        </authorList>
    </citation>
    <scope>NUCLEOTIDE SEQUENCE [LARGE SCALE GENOMIC DNA]</scope>
    <source>
        <strain evidence="3">ATCC 33960 / DSM 4426 / JCM 8911 / NBRC 102182 / NCIMB 2187 / VKM B-1755</strain>
    </source>
</reference>
<name>G0HZB6_HALHT</name>
<evidence type="ECO:0000256" key="1">
    <source>
        <dbReference type="SAM" id="MobiDB-lite"/>
    </source>
</evidence>
<dbReference type="AlphaFoldDB" id="G0HZB6"/>
<dbReference type="STRING" id="634497.HAH_4036"/>
<feature type="region of interest" description="Disordered" evidence="1">
    <location>
        <begin position="110"/>
        <end position="147"/>
    </location>
</feature>
<dbReference type="KEGG" id="hhi:HAH_4036"/>
<sequence length="391" mass="43501">MTVPVHSRGSDITRLLYSYPKASVGWQRAQNLPPVCQRHGRVLDPAHGMAQLKPSWDPACSGDQNPCLRYALLLINFNLPLSRSFKPPAARFAAHSDSGGVHTQRRNSAYRNQTTHWHQSSQEKNGGQPRGNGVSQPIQRRLNRRRVLDPDYLMNQMGPMGMLSGDQNPTEDSTIRNKIACGFRRIASKHRYYPRTSRPRCQQPPVSLPRRQLTRQESGSWYESGGLLGGVGSGVQRTTGSRHPRRRVLASGKSMIRGGSMGGWNRDQYPTDRYGVGIKNSCDSDSQFVRSWSTTQPQAYRRQNGGQPGDSRTEASASATIRAHRPRHRVPDPDQLLPPIGTTDSHSGLGNSSDSLVSTHKSRFGHQLSGTAFPSGYQRPINCSLYWEVGR</sequence>
<evidence type="ECO:0000313" key="3">
    <source>
        <dbReference type="Proteomes" id="UP000005629"/>
    </source>
</evidence>
<feature type="region of interest" description="Disordered" evidence="1">
    <location>
        <begin position="154"/>
        <end position="173"/>
    </location>
</feature>
<evidence type="ECO:0000313" key="2">
    <source>
        <dbReference type="EMBL" id="AEM58711.1"/>
    </source>
</evidence>
<feature type="region of interest" description="Disordered" evidence="1">
    <location>
        <begin position="193"/>
        <end position="249"/>
    </location>
</feature>
<dbReference type="Proteomes" id="UP000005629">
    <property type="component" value="Chromosome II"/>
</dbReference>
<organism evidence="2 3">
    <name type="scientific">Haloarcula hispanica (strain ATCC 33960 / DSM 4426 / JCM 8911 / NBRC 102182 / NCIMB 2187 / VKM B-1755)</name>
    <dbReference type="NCBI Taxonomy" id="634497"/>
    <lineage>
        <taxon>Archaea</taxon>
        <taxon>Methanobacteriati</taxon>
        <taxon>Methanobacteriota</taxon>
        <taxon>Stenosarchaea group</taxon>
        <taxon>Halobacteria</taxon>
        <taxon>Halobacteriales</taxon>
        <taxon>Haloarculaceae</taxon>
        <taxon>Haloarcula</taxon>
    </lineage>
</organism>
<dbReference type="eggNOG" id="arCOG10908">
    <property type="taxonomic scope" value="Archaea"/>
</dbReference>
<dbReference type="EMBL" id="CP002922">
    <property type="protein sequence ID" value="AEM58711.1"/>
    <property type="molecule type" value="Genomic_DNA"/>
</dbReference>
<gene>
    <name evidence="2" type="ordered locus">HAH_4036</name>
</gene>
<feature type="region of interest" description="Disordered" evidence="1">
    <location>
        <begin position="289"/>
        <end position="358"/>
    </location>
</feature>
<feature type="compositionally biased region" description="Polar residues" evidence="1">
    <location>
        <begin position="342"/>
        <end position="358"/>
    </location>
</feature>
<dbReference type="HOGENOM" id="CLU_705164_0_0_2"/>
<feature type="compositionally biased region" description="Polar residues" evidence="1">
    <location>
        <begin position="289"/>
        <end position="298"/>
    </location>
</feature>
<proteinExistence type="predicted"/>